<evidence type="ECO:0000313" key="1">
    <source>
        <dbReference type="EMBL" id="URD75215.1"/>
    </source>
</evidence>
<accession>A0A9E7EE79</accession>
<evidence type="ECO:0000313" key="2">
    <source>
        <dbReference type="Proteomes" id="UP001055439"/>
    </source>
</evidence>
<proteinExistence type="predicted"/>
<sequence length="112" mass="12604">IFHPCQLQFDFAALHISEPENNILHQLAARPFDMALTHQAILPAWLHSRYDAAVWNTCQIHLGSLQKWQDVELSLAHLIISTECVLVINFLHNASCKQYGNLSNGIDLCVTG</sequence>
<dbReference type="AlphaFoldDB" id="A0A9E7EE79"/>
<dbReference type="EMBL" id="CP097502">
    <property type="protein sequence ID" value="URD75215.1"/>
    <property type="molecule type" value="Genomic_DNA"/>
</dbReference>
<feature type="non-terminal residue" evidence="1">
    <location>
        <position position="1"/>
    </location>
</feature>
<organism evidence="1 2">
    <name type="scientific">Musa troglodytarum</name>
    <name type="common">fe'i banana</name>
    <dbReference type="NCBI Taxonomy" id="320322"/>
    <lineage>
        <taxon>Eukaryota</taxon>
        <taxon>Viridiplantae</taxon>
        <taxon>Streptophyta</taxon>
        <taxon>Embryophyta</taxon>
        <taxon>Tracheophyta</taxon>
        <taxon>Spermatophyta</taxon>
        <taxon>Magnoliopsida</taxon>
        <taxon>Liliopsida</taxon>
        <taxon>Zingiberales</taxon>
        <taxon>Musaceae</taxon>
        <taxon>Musa</taxon>
    </lineage>
</organism>
<reference evidence="1" key="1">
    <citation type="submission" date="2022-05" db="EMBL/GenBank/DDBJ databases">
        <title>The Musa troglodytarum L. genome provides insights into the mechanism of non-climacteric behaviour and enrichment of carotenoids.</title>
        <authorList>
            <person name="Wang J."/>
        </authorList>
    </citation>
    <scope>NUCLEOTIDE SEQUENCE</scope>
    <source>
        <tissue evidence="1">Leaf</tissue>
    </source>
</reference>
<gene>
    <name evidence="1" type="ORF">MUK42_08341</name>
</gene>
<keyword evidence="2" id="KW-1185">Reference proteome</keyword>
<dbReference type="Proteomes" id="UP001055439">
    <property type="component" value="Chromosome 1"/>
</dbReference>
<name>A0A9E7EE79_9LILI</name>
<protein>
    <submittedName>
        <fullName evidence="1">Uncharacterized protein</fullName>
    </submittedName>
</protein>